<accession>A0ABT9PHC3</accession>
<evidence type="ECO:0000256" key="4">
    <source>
        <dbReference type="ARBA" id="ARBA00011738"/>
    </source>
</evidence>
<keyword evidence="9 15" id="KW-0808">Transferase</keyword>
<feature type="binding site" evidence="15">
    <location>
        <begin position="135"/>
        <end position="140"/>
    </location>
    <ligand>
        <name>S-adenosyl-L-methionine</name>
        <dbReference type="ChEBI" id="CHEBI:59789"/>
    </ligand>
</feature>
<dbReference type="Pfam" id="PF00583">
    <property type="entry name" value="Acetyltransf_1"/>
    <property type="match status" value="1"/>
</dbReference>
<organism evidence="17 18">
    <name type="scientific">Trueperella abortisuis</name>
    <dbReference type="NCBI Taxonomy" id="445930"/>
    <lineage>
        <taxon>Bacteria</taxon>
        <taxon>Bacillati</taxon>
        <taxon>Actinomycetota</taxon>
        <taxon>Actinomycetes</taxon>
        <taxon>Actinomycetales</taxon>
        <taxon>Actinomycetaceae</taxon>
        <taxon>Trueperella</taxon>
    </lineage>
</organism>
<evidence type="ECO:0000256" key="11">
    <source>
        <dbReference type="ARBA" id="ARBA00022694"/>
    </source>
</evidence>
<evidence type="ECO:0000256" key="5">
    <source>
        <dbReference type="ARBA" id="ARBA00012807"/>
    </source>
</evidence>
<feature type="domain" description="N-acetyltransferase" evidence="16">
    <location>
        <begin position="257"/>
        <end position="447"/>
    </location>
</feature>
<evidence type="ECO:0000256" key="10">
    <source>
        <dbReference type="ARBA" id="ARBA00022691"/>
    </source>
</evidence>
<dbReference type="RefSeq" id="WP_307634616.1">
    <property type="nucleotide sequence ID" value="NZ_JAUSQL010000001.1"/>
</dbReference>
<dbReference type="CDD" id="cd18080">
    <property type="entry name" value="TrmD-like"/>
    <property type="match status" value="1"/>
</dbReference>
<evidence type="ECO:0000259" key="16">
    <source>
        <dbReference type="PROSITE" id="PS51186"/>
    </source>
</evidence>
<name>A0ABT9PHC3_9ACTO</name>
<keyword evidence="7 15" id="KW-0963">Cytoplasm</keyword>
<evidence type="ECO:0000256" key="2">
    <source>
        <dbReference type="ARBA" id="ARBA00004496"/>
    </source>
</evidence>
<keyword evidence="11 15" id="KW-0819">tRNA processing</keyword>
<comment type="function">
    <text evidence="1 15">Specifically methylates guanosine-37 in various tRNAs.</text>
</comment>
<evidence type="ECO:0000256" key="3">
    <source>
        <dbReference type="ARBA" id="ARBA00007630"/>
    </source>
</evidence>
<evidence type="ECO:0000256" key="13">
    <source>
        <dbReference type="ARBA" id="ARBA00033392"/>
    </source>
</evidence>
<dbReference type="GO" id="GO:0052906">
    <property type="term" value="F:tRNA (guanine(37)-N1)-methyltransferase activity"/>
    <property type="evidence" value="ECO:0007669"/>
    <property type="project" value="UniProtKB-EC"/>
</dbReference>
<proteinExistence type="inferred from homology"/>
<evidence type="ECO:0000313" key="18">
    <source>
        <dbReference type="Proteomes" id="UP001230145"/>
    </source>
</evidence>
<evidence type="ECO:0000256" key="14">
    <source>
        <dbReference type="ARBA" id="ARBA00047783"/>
    </source>
</evidence>
<comment type="catalytic activity">
    <reaction evidence="14 15">
        <text>guanosine(37) in tRNA + S-adenosyl-L-methionine = N(1)-methylguanosine(37) in tRNA + S-adenosyl-L-homocysteine + H(+)</text>
        <dbReference type="Rhea" id="RHEA:36899"/>
        <dbReference type="Rhea" id="RHEA-COMP:10145"/>
        <dbReference type="Rhea" id="RHEA-COMP:10147"/>
        <dbReference type="ChEBI" id="CHEBI:15378"/>
        <dbReference type="ChEBI" id="CHEBI:57856"/>
        <dbReference type="ChEBI" id="CHEBI:59789"/>
        <dbReference type="ChEBI" id="CHEBI:73542"/>
        <dbReference type="ChEBI" id="CHEBI:74269"/>
        <dbReference type="EC" id="2.1.1.228"/>
    </reaction>
</comment>
<dbReference type="GO" id="GO:0032259">
    <property type="term" value="P:methylation"/>
    <property type="evidence" value="ECO:0007669"/>
    <property type="project" value="UniProtKB-KW"/>
</dbReference>
<dbReference type="EC" id="2.1.1.228" evidence="5 15"/>
<evidence type="ECO:0000256" key="8">
    <source>
        <dbReference type="ARBA" id="ARBA00022603"/>
    </source>
</evidence>
<keyword evidence="8 15" id="KW-0489">Methyltransferase</keyword>
<dbReference type="SUPFAM" id="SSF55729">
    <property type="entry name" value="Acyl-CoA N-acyltransferases (Nat)"/>
    <property type="match status" value="1"/>
</dbReference>
<dbReference type="PANTHER" id="PTHR46417:SF1">
    <property type="entry name" value="TRNA (GUANINE-N(1)-)-METHYLTRANSFERASE"/>
    <property type="match status" value="1"/>
</dbReference>
<dbReference type="Gene3D" id="3.40.630.30">
    <property type="match status" value="1"/>
</dbReference>
<dbReference type="Gene3D" id="3.40.1280.10">
    <property type="match status" value="1"/>
</dbReference>
<dbReference type="InterPro" id="IPR029028">
    <property type="entry name" value="Alpha/beta_knot_MTases"/>
</dbReference>
<dbReference type="InterPro" id="IPR023148">
    <property type="entry name" value="tRNA_m1G_MeTrfase_C_sf"/>
</dbReference>
<dbReference type="PROSITE" id="PS51186">
    <property type="entry name" value="GNAT"/>
    <property type="match status" value="1"/>
</dbReference>
<evidence type="ECO:0000256" key="6">
    <source>
        <dbReference type="ARBA" id="ARBA00014679"/>
    </source>
</evidence>
<evidence type="ECO:0000256" key="15">
    <source>
        <dbReference type="HAMAP-Rule" id="MF_00605"/>
    </source>
</evidence>
<evidence type="ECO:0000256" key="7">
    <source>
        <dbReference type="ARBA" id="ARBA00022490"/>
    </source>
</evidence>
<dbReference type="Proteomes" id="UP001230145">
    <property type="component" value="Unassembled WGS sequence"/>
</dbReference>
<dbReference type="Pfam" id="PF01746">
    <property type="entry name" value="tRNA_m1G_MT"/>
    <property type="match status" value="1"/>
</dbReference>
<feature type="binding site" evidence="15">
    <location>
        <position position="110"/>
    </location>
    <ligand>
        <name>S-adenosyl-L-methionine</name>
        <dbReference type="ChEBI" id="CHEBI:59789"/>
    </ligand>
</feature>
<reference evidence="17 18" key="1">
    <citation type="submission" date="2023-07" db="EMBL/GenBank/DDBJ databases">
        <title>Sequencing the genomes of 1000 actinobacteria strains.</title>
        <authorList>
            <person name="Klenk H.-P."/>
        </authorList>
    </citation>
    <scope>NUCLEOTIDE SEQUENCE [LARGE SCALE GENOMIC DNA]</scope>
    <source>
        <strain evidence="17 18">DSM 19515</strain>
    </source>
</reference>
<dbReference type="EMBL" id="JAUSQL010000001">
    <property type="protein sequence ID" value="MDP9832119.1"/>
    <property type="molecule type" value="Genomic_DNA"/>
</dbReference>
<comment type="caution">
    <text evidence="17">The sequence shown here is derived from an EMBL/GenBank/DDBJ whole genome shotgun (WGS) entry which is preliminary data.</text>
</comment>
<dbReference type="InterPro" id="IPR000182">
    <property type="entry name" value="GNAT_dom"/>
</dbReference>
<gene>
    <name evidence="15" type="primary">trmD</name>
    <name evidence="17" type="ORF">J2S45_000798</name>
</gene>
<dbReference type="PANTHER" id="PTHR46417">
    <property type="entry name" value="TRNA (GUANINE-N(1)-)-METHYLTRANSFERASE"/>
    <property type="match status" value="1"/>
</dbReference>
<keyword evidence="18" id="KW-1185">Reference proteome</keyword>
<comment type="subcellular location">
    <subcellularLocation>
        <location evidence="2 15">Cytoplasm</location>
    </subcellularLocation>
</comment>
<dbReference type="SUPFAM" id="SSF75217">
    <property type="entry name" value="alpha/beta knot"/>
    <property type="match status" value="1"/>
</dbReference>
<dbReference type="InterPro" id="IPR029026">
    <property type="entry name" value="tRNA_m1G_MTases_N"/>
</dbReference>
<evidence type="ECO:0000313" key="17">
    <source>
        <dbReference type="EMBL" id="MDP9832119.1"/>
    </source>
</evidence>
<evidence type="ECO:0000256" key="12">
    <source>
        <dbReference type="ARBA" id="ARBA00029736"/>
    </source>
</evidence>
<keyword evidence="10 15" id="KW-0949">S-adenosyl-L-methionine</keyword>
<sequence length="451" mass="49365">MRFDIISVFPEFFSVLDLSLVGKARERGIIDVDSHDLRAWTTDVHRTVDDAPFGGGAGMVMKPDVWGKAIDDVVAPGRVVLAIPTPSGVPLTQRACWQLAESDQIIIACGRYEGIDARVAEHYRAAGMEVVEFSLGDYVLNGGEVAAIALVEAVSRLVPGMVGNPESLREESHGEEGLLEYPVYTRPTSFRGIDVPEVLTSGDHGKVARWRRDRALERTAARRPDMIAALSADALDKKDRATLVRLGWVVGRKPERVVVTQAQPEEAKQVAELATRLFPDACPPDMSEADIAAFTAENLSRERFSDYIADPRYLTMVARVGGQLAGYSLSFFPAGPEDRAEALAAGAPERVVLDGVPREGDLVYLSKLYVDAPWRGSGIFDILMGQTLAEIGRRAQGNEPYVWLGTNTANKRAIRAYKRFGFVVAGQREFTVGEQLNKDLTLAIRARVAQL</sequence>
<dbReference type="NCBIfam" id="TIGR00088">
    <property type="entry name" value="trmD"/>
    <property type="match status" value="1"/>
</dbReference>
<comment type="subunit">
    <text evidence="4 15">Homodimer.</text>
</comment>
<dbReference type="NCBIfam" id="NF000648">
    <property type="entry name" value="PRK00026.1"/>
    <property type="match status" value="1"/>
</dbReference>
<protein>
    <recommendedName>
        <fullName evidence="6 15">tRNA (guanine-N(1)-)-methyltransferase</fullName>
        <ecNumber evidence="5 15">2.1.1.228</ecNumber>
    </recommendedName>
    <alternativeName>
        <fullName evidence="12 15">M1G-methyltransferase</fullName>
    </alternativeName>
    <alternativeName>
        <fullName evidence="13 15">tRNA [GM37] methyltransferase</fullName>
    </alternativeName>
</protein>
<dbReference type="InterPro" id="IPR016009">
    <property type="entry name" value="tRNA_MeTrfase_TRMD/TRM10"/>
</dbReference>
<dbReference type="Gene3D" id="1.10.1270.20">
    <property type="entry name" value="tRNA(m1g37)methyltransferase, domain 2"/>
    <property type="match status" value="1"/>
</dbReference>
<dbReference type="InterPro" id="IPR016181">
    <property type="entry name" value="Acyl_CoA_acyltransferase"/>
</dbReference>
<dbReference type="InterPro" id="IPR002649">
    <property type="entry name" value="tRNA_m1G_MeTrfase_TrmD"/>
</dbReference>
<comment type="similarity">
    <text evidence="3 15">Belongs to the RNA methyltransferase TrmD family.</text>
</comment>
<dbReference type="HAMAP" id="MF_00605">
    <property type="entry name" value="TrmD"/>
    <property type="match status" value="1"/>
</dbReference>
<evidence type="ECO:0000256" key="1">
    <source>
        <dbReference type="ARBA" id="ARBA00002634"/>
    </source>
</evidence>
<evidence type="ECO:0000256" key="9">
    <source>
        <dbReference type="ARBA" id="ARBA00022679"/>
    </source>
</evidence>